<dbReference type="RefSeq" id="WP_199383786.1">
    <property type="nucleotide sequence ID" value="NZ_JAEMHM010000006.1"/>
</dbReference>
<accession>A0A8J7JKD0</accession>
<name>A0A8J7JKD0_9BACT</name>
<sequence>MPKRSNLDYRDWRVWLFIALFIVVGSQLPGRISVTLTPSLKHRVYWLAREPDRVKRGDYVLFHYPEQVTRLARGEVSDLMKILGCDEGDILTVDETKSYYCNGKYLVRAKDVSLKGERLESFVFNGPIPAGFMFVIGQHKDSYDSRYFGLVEKSRIRAKAYPIF</sequence>
<keyword evidence="1" id="KW-0472">Membrane</keyword>
<dbReference type="SUPFAM" id="SSF51306">
    <property type="entry name" value="LexA/Signal peptidase"/>
    <property type="match status" value="1"/>
</dbReference>
<organism evidence="3 4">
    <name type="scientific">Geomesophilobacter sediminis</name>
    <dbReference type="NCBI Taxonomy" id="2798584"/>
    <lineage>
        <taxon>Bacteria</taxon>
        <taxon>Pseudomonadati</taxon>
        <taxon>Thermodesulfobacteriota</taxon>
        <taxon>Desulfuromonadia</taxon>
        <taxon>Geobacterales</taxon>
        <taxon>Geobacteraceae</taxon>
        <taxon>Geomesophilobacter</taxon>
    </lineage>
</organism>
<dbReference type="GO" id="GO:0006465">
    <property type="term" value="P:signal peptide processing"/>
    <property type="evidence" value="ECO:0007669"/>
    <property type="project" value="InterPro"/>
</dbReference>
<dbReference type="GO" id="GO:0004252">
    <property type="term" value="F:serine-type endopeptidase activity"/>
    <property type="evidence" value="ECO:0007669"/>
    <property type="project" value="InterPro"/>
</dbReference>
<evidence type="ECO:0000313" key="3">
    <source>
        <dbReference type="EMBL" id="MBJ6724905.1"/>
    </source>
</evidence>
<reference evidence="3" key="1">
    <citation type="submission" date="2020-12" db="EMBL/GenBank/DDBJ databases">
        <title>Geomonas sp. Red875, isolated from river sediment.</title>
        <authorList>
            <person name="Xu Z."/>
            <person name="Zhang Z."/>
            <person name="Masuda Y."/>
            <person name="Itoh H."/>
            <person name="Senoo K."/>
        </authorList>
    </citation>
    <scope>NUCLEOTIDE SEQUENCE</scope>
    <source>
        <strain evidence="3">Red875</strain>
    </source>
</reference>
<comment type="caution">
    <text evidence="3">The sequence shown here is derived from an EMBL/GenBank/DDBJ whole genome shotgun (WGS) entry which is preliminary data.</text>
</comment>
<dbReference type="Gene3D" id="2.10.109.10">
    <property type="entry name" value="Umud Fragment, subunit A"/>
    <property type="match status" value="1"/>
</dbReference>
<evidence type="ECO:0000256" key="1">
    <source>
        <dbReference type="SAM" id="Phobius"/>
    </source>
</evidence>
<proteinExistence type="predicted"/>
<evidence type="ECO:0000313" key="4">
    <source>
        <dbReference type="Proteomes" id="UP000636888"/>
    </source>
</evidence>
<feature type="domain" description="Peptidase S26" evidence="2">
    <location>
        <begin position="17"/>
        <end position="161"/>
    </location>
</feature>
<keyword evidence="4" id="KW-1185">Reference proteome</keyword>
<protein>
    <submittedName>
        <fullName evidence="3">S26 family signal peptidase</fullName>
    </submittedName>
</protein>
<dbReference type="AlphaFoldDB" id="A0A8J7JKD0"/>
<dbReference type="InterPro" id="IPR019533">
    <property type="entry name" value="Peptidase_S26"/>
</dbReference>
<keyword evidence="1" id="KW-1133">Transmembrane helix</keyword>
<dbReference type="EMBL" id="JAEMHM010000006">
    <property type="protein sequence ID" value="MBJ6724905.1"/>
    <property type="molecule type" value="Genomic_DNA"/>
</dbReference>
<keyword evidence="1" id="KW-0812">Transmembrane</keyword>
<feature type="transmembrane region" description="Helical" evidence="1">
    <location>
        <begin position="12"/>
        <end position="30"/>
    </location>
</feature>
<dbReference type="InterPro" id="IPR036286">
    <property type="entry name" value="LexA/Signal_pep-like_sf"/>
</dbReference>
<dbReference type="Proteomes" id="UP000636888">
    <property type="component" value="Unassembled WGS sequence"/>
</dbReference>
<evidence type="ECO:0000259" key="2">
    <source>
        <dbReference type="Pfam" id="PF10502"/>
    </source>
</evidence>
<gene>
    <name evidence="3" type="ORF">JFN93_09320</name>
</gene>
<dbReference type="Pfam" id="PF10502">
    <property type="entry name" value="Peptidase_S26"/>
    <property type="match status" value="1"/>
</dbReference>